<sequence>MPKLPPSLRGPAVVLGLGGGFALMGALPVAITMGIGIKSSATIIGMGFIGFGLLLIVPGVCWCFVVHHHTYRSWMRKRRMQRGVLGADEVPPLCNEDIGGVELDAVLVSCSVKSGNSYGGTQSVSCDYDDAHKRTKSSPETNNAPSAKQELLSDHHPDNDS</sequence>
<evidence type="ECO:0000256" key="1">
    <source>
        <dbReference type="SAM" id="MobiDB-lite"/>
    </source>
</evidence>
<evidence type="ECO:0000313" key="4">
    <source>
        <dbReference type="EnsemblMetazoa" id="CapteP227467"/>
    </source>
</evidence>
<dbReference type="EMBL" id="AMQN01009837">
    <property type="status" value="NOT_ANNOTATED_CDS"/>
    <property type="molecule type" value="Genomic_DNA"/>
</dbReference>
<evidence type="ECO:0000256" key="2">
    <source>
        <dbReference type="SAM" id="Phobius"/>
    </source>
</evidence>
<dbReference type="Proteomes" id="UP000014760">
    <property type="component" value="Unassembled WGS sequence"/>
</dbReference>
<dbReference type="EnsemblMetazoa" id="CapteT227467">
    <property type="protein sequence ID" value="CapteP227467"/>
    <property type="gene ID" value="CapteG227467"/>
</dbReference>
<dbReference type="AlphaFoldDB" id="R7U286"/>
<keyword evidence="2" id="KW-0812">Transmembrane</keyword>
<dbReference type="HOGENOM" id="CLU_1645334_0_0_1"/>
<feature type="transmembrane region" description="Helical" evidence="2">
    <location>
        <begin position="43"/>
        <end position="67"/>
    </location>
</feature>
<reference evidence="4" key="3">
    <citation type="submission" date="2015-06" db="UniProtKB">
        <authorList>
            <consortium name="EnsemblMetazoa"/>
        </authorList>
    </citation>
    <scope>IDENTIFICATION</scope>
</reference>
<feature type="compositionally biased region" description="Basic and acidic residues" evidence="1">
    <location>
        <begin position="151"/>
        <end position="161"/>
    </location>
</feature>
<evidence type="ECO:0000313" key="3">
    <source>
        <dbReference type="EMBL" id="ELT99997.1"/>
    </source>
</evidence>
<organism evidence="3">
    <name type="scientific">Capitella teleta</name>
    <name type="common">Polychaete worm</name>
    <dbReference type="NCBI Taxonomy" id="283909"/>
    <lineage>
        <taxon>Eukaryota</taxon>
        <taxon>Metazoa</taxon>
        <taxon>Spiralia</taxon>
        <taxon>Lophotrochozoa</taxon>
        <taxon>Annelida</taxon>
        <taxon>Polychaeta</taxon>
        <taxon>Sedentaria</taxon>
        <taxon>Scolecida</taxon>
        <taxon>Capitellidae</taxon>
        <taxon>Capitella</taxon>
    </lineage>
</organism>
<proteinExistence type="predicted"/>
<dbReference type="TCDB" id="8.A.64.1.5">
    <property type="family name" value="the phosphoinositide-interacting protein (pirt) family"/>
</dbReference>
<protein>
    <submittedName>
        <fullName evidence="3 4">Uncharacterized protein</fullName>
    </submittedName>
</protein>
<name>R7U286_CAPTE</name>
<feature type="region of interest" description="Disordered" evidence="1">
    <location>
        <begin position="129"/>
        <end position="161"/>
    </location>
</feature>
<dbReference type="EMBL" id="KB306314">
    <property type="protein sequence ID" value="ELT99997.1"/>
    <property type="molecule type" value="Genomic_DNA"/>
</dbReference>
<evidence type="ECO:0000313" key="5">
    <source>
        <dbReference type="Proteomes" id="UP000014760"/>
    </source>
</evidence>
<keyword evidence="2" id="KW-0472">Membrane</keyword>
<reference evidence="5" key="1">
    <citation type="submission" date="2012-12" db="EMBL/GenBank/DDBJ databases">
        <authorList>
            <person name="Hellsten U."/>
            <person name="Grimwood J."/>
            <person name="Chapman J.A."/>
            <person name="Shapiro H."/>
            <person name="Aerts A."/>
            <person name="Otillar R.P."/>
            <person name="Terry A.Y."/>
            <person name="Boore J.L."/>
            <person name="Simakov O."/>
            <person name="Marletaz F."/>
            <person name="Cho S.-J."/>
            <person name="Edsinger-Gonzales E."/>
            <person name="Havlak P."/>
            <person name="Kuo D.-H."/>
            <person name="Larsson T."/>
            <person name="Lv J."/>
            <person name="Arendt D."/>
            <person name="Savage R."/>
            <person name="Osoegawa K."/>
            <person name="de Jong P."/>
            <person name="Lindberg D.R."/>
            <person name="Seaver E.C."/>
            <person name="Weisblat D.A."/>
            <person name="Putnam N.H."/>
            <person name="Grigoriev I.V."/>
            <person name="Rokhsar D.S."/>
        </authorList>
    </citation>
    <scope>NUCLEOTIDE SEQUENCE</scope>
    <source>
        <strain evidence="5">I ESC-2004</strain>
    </source>
</reference>
<reference evidence="3 5" key="2">
    <citation type="journal article" date="2013" name="Nature">
        <title>Insights into bilaterian evolution from three spiralian genomes.</title>
        <authorList>
            <person name="Simakov O."/>
            <person name="Marletaz F."/>
            <person name="Cho S.J."/>
            <person name="Edsinger-Gonzales E."/>
            <person name="Havlak P."/>
            <person name="Hellsten U."/>
            <person name="Kuo D.H."/>
            <person name="Larsson T."/>
            <person name="Lv J."/>
            <person name="Arendt D."/>
            <person name="Savage R."/>
            <person name="Osoegawa K."/>
            <person name="de Jong P."/>
            <person name="Grimwood J."/>
            <person name="Chapman J.A."/>
            <person name="Shapiro H."/>
            <person name="Aerts A."/>
            <person name="Otillar R.P."/>
            <person name="Terry A.Y."/>
            <person name="Boore J.L."/>
            <person name="Grigoriev I.V."/>
            <person name="Lindberg D.R."/>
            <person name="Seaver E.C."/>
            <person name="Weisblat D.A."/>
            <person name="Putnam N.H."/>
            <person name="Rokhsar D.S."/>
        </authorList>
    </citation>
    <scope>NUCLEOTIDE SEQUENCE</scope>
    <source>
        <strain evidence="3 5">I ESC-2004</strain>
    </source>
</reference>
<gene>
    <name evidence="3" type="ORF">CAPTEDRAFT_227467</name>
</gene>
<accession>R7U286</accession>
<feature type="transmembrane region" description="Helical" evidence="2">
    <location>
        <begin position="12"/>
        <end position="37"/>
    </location>
</feature>
<keyword evidence="2" id="KW-1133">Transmembrane helix</keyword>
<keyword evidence="5" id="KW-1185">Reference proteome</keyword>